<dbReference type="PIRSF" id="PIRSF001439">
    <property type="entry name" value="CryM"/>
    <property type="match status" value="1"/>
</dbReference>
<dbReference type="NCBIfam" id="NF006141">
    <property type="entry name" value="PRK08291.1"/>
    <property type="match status" value="1"/>
</dbReference>
<organism evidence="2 3">
    <name type="scientific">Paracoccus tegillarcae</name>
    <dbReference type="NCBI Taxonomy" id="1529068"/>
    <lineage>
        <taxon>Bacteria</taxon>
        <taxon>Pseudomonadati</taxon>
        <taxon>Pseudomonadota</taxon>
        <taxon>Alphaproteobacteria</taxon>
        <taxon>Rhodobacterales</taxon>
        <taxon>Paracoccaceae</taxon>
        <taxon>Paracoccus</taxon>
    </lineage>
</organism>
<dbReference type="AlphaFoldDB" id="A0A2K9EZH5"/>
<dbReference type="Gene3D" id="3.30.1780.10">
    <property type="entry name" value="ornithine cyclodeaminase, domain 1"/>
    <property type="match status" value="1"/>
</dbReference>
<sequence length="323" mass="33810">MSDETLILNEDQLRARVYLDAALIDVIENAFALLAAGDVVMPPVLSMHLPDVNGEVDVKTAYVPGLPGFAVKISPGFFDNPSRGLPSTSGLMVVLSAETGRVRAVLLDNGYLTDLRTAAAGGVAARHLARADAARVAIFGAGLQARMQLQALRLVRPITEVAIWARDPDKARALAAELDGEGGLSVRAEADPQQAAAGADIIVTTTPASQPILRAEWLQPGQHVTAMGSDQPGKNELDPLCLDRADLYVADRLSQTQAMGELRAALLAGLFAPPLDFPELGQIISGAAPGRTGTDQITIADLTGTGIQDTAIASHVLTIFSQG</sequence>
<dbReference type="SUPFAM" id="SSF51735">
    <property type="entry name" value="NAD(P)-binding Rossmann-fold domains"/>
    <property type="match status" value="1"/>
</dbReference>
<dbReference type="OrthoDB" id="9809203at2"/>
<reference evidence="2 3" key="1">
    <citation type="submission" date="2017-12" db="EMBL/GenBank/DDBJ databases">
        <authorList>
            <person name="Hurst M.R.H."/>
        </authorList>
    </citation>
    <scope>NUCLEOTIDE SEQUENCE [LARGE SCALE GENOMIC DNA]</scope>
    <source>
        <strain evidence="2 3">BM15</strain>
    </source>
</reference>
<protein>
    <submittedName>
        <fullName evidence="2">Ornithine cyclodeaminase family protein</fullName>
    </submittedName>
</protein>
<dbReference type="Proteomes" id="UP000233742">
    <property type="component" value="Chromosome"/>
</dbReference>
<dbReference type="GO" id="GO:0019752">
    <property type="term" value="P:carboxylic acid metabolic process"/>
    <property type="evidence" value="ECO:0007669"/>
    <property type="project" value="UniProtKB-ARBA"/>
</dbReference>
<name>A0A2K9EZH5_9RHOB</name>
<accession>A0A2K9EZH5</accession>
<comment type="similarity">
    <text evidence="1">Belongs to the ornithine cyclodeaminase/mu-crystallin family.</text>
</comment>
<evidence type="ECO:0000256" key="1">
    <source>
        <dbReference type="ARBA" id="ARBA00008903"/>
    </source>
</evidence>
<evidence type="ECO:0000313" key="3">
    <source>
        <dbReference type="Proteomes" id="UP000233742"/>
    </source>
</evidence>
<dbReference type="InterPro" id="IPR014334">
    <property type="entry name" value="Ectoine_EutC"/>
</dbReference>
<proteinExistence type="inferred from homology"/>
<dbReference type="InterPro" id="IPR036291">
    <property type="entry name" value="NAD(P)-bd_dom_sf"/>
</dbReference>
<dbReference type="InterPro" id="IPR023401">
    <property type="entry name" value="ODC_N"/>
</dbReference>
<dbReference type="NCBIfam" id="TIGR02992">
    <property type="entry name" value="ectoine_eutC"/>
    <property type="match status" value="1"/>
</dbReference>
<dbReference type="EMBL" id="CP025408">
    <property type="protein sequence ID" value="AUH32291.1"/>
    <property type="molecule type" value="Genomic_DNA"/>
</dbReference>
<dbReference type="Gene3D" id="3.40.50.720">
    <property type="entry name" value="NAD(P)-binding Rossmann-like Domain"/>
    <property type="match status" value="1"/>
</dbReference>
<dbReference type="GO" id="GO:0005737">
    <property type="term" value="C:cytoplasm"/>
    <property type="evidence" value="ECO:0007669"/>
    <property type="project" value="TreeGrafter"/>
</dbReference>
<dbReference type="FunFam" id="3.40.50.720:FF:000311">
    <property type="entry name" value="Ornithine cyclodeaminase"/>
    <property type="match status" value="1"/>
</dbReference>
<dbReference type="Pfam" id="PF02423">
    <property type="entry name" value="OCD_Mu_crystall"/>
    <property type="match status" value="1"/>
</dbReference>
<keyword evidence="3" id="KW-1185">Reference proteome</keyword>
<dbReference type="PANTHER" id="PTHR13812">
    <property type="entry name" value="KETIMINE REDUCTASE MU-CRYSTALLIN"/>
    <property type="match status" value="1"/>
</dbReference>
<gene>
    <name evidence="2" type="ORF">CUV01_01770</name>
</gene>
<dbReference type="PANTHER" id="PTHR13812:SF19">
    <property type="entry name" value="KETIMINE REDUCTASE MU-CRYSTALLIN"/>
    <property type="match status" value="1"/>
</dbReference>
<dbReference type="KEGG" id="paro:CUV01_01770"/>
<dbReference type="GO" id="GO:0016491">
    <property type="term" value="F:oxidoreductase activity"/>
    <property type="evidence" value="ECO:0007669"/>
    <property type="project" value="UniProtKB-ARBA"/>
</dbReference>
<dbReference type="RefSeq" id="WP_101458969.1">
    <property type="nucleotide sequence ID" value="NZ_CP025408.1"/>
</dbReference>
<evidence type="ECO:0000313" key="2">
    <source>
        <dbReference type="EMBL" id="AUH32291.1"/>
    </source>
</evidence>
<dbReference type="InterPro" id="IPR003462">
    <property type="entry name" value="ODC_Mu_crystall"/>
</dbReference>